<accession>A0A397G4F3</accession>
<dbReference type="RefSeq" id="XP_026609971.1">
    <property type="nucleotide sequence ID" value="XM_026754929.1"/>
</dbReference>
<evidence type="ECO:0000313" key="3">
    <source>
        <dbReference type="Proteomes" id="UP000215305"/>
    </source>
</evidence>
<reference evidence="2" key="1">
    <citation type="submission" date="2018-08" db="EMBL/GenBank/DDBJ databases">
        <title>Draft genome sequence of azole-resistant Aspergillus thermomutatus (Neosartorya pseudofischeri) strain HMR AF 39, isolated from a human nasal aspirate.</title>
        <authorList>
            <person name="Parent-Michaud M."/>
            <person name="Dufresne P.J."/>
            <person name="Fournier E."/>
            <person name="Martineau C."/>
            <person name="Moreira S."/>
            <person name="Perkins V."/>
            <person name="De Repentigny L."/>
            <person name="Dufresne S.F."/>
        </authorList>
    </citation>
    <scope>NUCLEOTIDE SEQUENCE [LARGE SCALE GENOMIC DNA]</scope>
    <source>
        <strain evidence="2">HMR AF 39</strain>
    </source>
</reference>
<dbReference type="OrthoDB" id="4441617at2759"/>
<name>A0A397G4F3_ASPTH</name>
<proteinExistence type="predicted"/>
<dbReference type="GeneID" id="38123284"/>
<dbReference type="AlphaFoldDB" id="A0A397G4F3"/>
<feature type="compositionally biased region" description="Polar residues" evidence="1">
    <location>
        <begin position="14"/>
        <end position="27"/>
    </location>
</feature>
<evidence type="ECO:0000256" key="1">
    <source>
        <dbReference type="SAM" id="MobiDB-lite"/>
    </source>
</evidence>
<dbReference type="Proteomes" id="UP000215305">
    <property type="component" value="Unassembled WGS sequence"/>
</dbReference>
<dbReference type="EMBL" id="NKHU02000383">
    <property type="protein sequence ID" value="RHZ43743.1"/>
    <property type="molecule type" value="Genomic_DNA"/>
</dbReference>
<gene>
    <name evidence="2" type="ORF">CDV56_101310</name>
</gene>
<organism evidence="2 3">
    <name type="scientific">Aspergillus thermomutatus</name>
    <name type="common">Neosartorya pseudofischeri</name>
    <dbReference type="NCBI Taxonomy" id="41047"/>
    <lineage>
        <taxon>Eukaryota</taxon>
        <taxon>Fungi</taxon>
        <taxon>Dikarya</taxon>
        <taxon>Ascomycota</taxon>
        <taxon>Pezizomycotina</taxon>
        <taxon>Eurotiomycetes</taxon>
        <taxon>Eurotiomycetidae</taxon>
        <taxon>Eurotiales</taxon>
        <taxon>Aspergillaceae</taxon>
        <taxon>Aspergillus</taxon>
        <taxon>Aspergillus subgen. Fumigati</taxon>
    </lineage>
</organism>
<dbReference type="VEuPathDB" id="FungiDB:CDV56_101310"/>
<evidence type="ECO:0000313" key="2">
    <source>
        <dbReference type="EMBL" id="RHZ43743.1"/>
    </source>
</evidence>
<protein>
    <submittedName>
        <fullName evidence="2">Uncharacterized protein</fullName>
    </submittedName>
</protein>
<feature type="region of interest" description="Disordered" evidence="1">
    <location>
        <begin position="1"/>
        <end position="49"/>
    </location>
</feature>
<sequence length="603" mass="69470">MGDRKWQDAPSTPAEIQQKSTPETTENIVVVKPTGSEPAAEPTKRDDGKRESLNIKIHLNLRAKVKLELDAQLDGDIIIGFLSCFLPSSVHSSSLKMEGECKCEGVNKDFPAGSVLRKYEKAVFPVADRLYRLKKILFEHYNTDHHQRRAMFEAEDCETKDPVAVKFFVEADPFMEKEGEKQSMKDYATNLFLRECNIWRILSDSGYTPKYYGMREMHQDRTFENPGGYLLILVLGQYPTLSLEDAPRFLSDQDLPAIEAQMRDMAIKFNKHGLDYFGLSSFFKYDPRARRVYATDVECFDETEVYDDPLAEEHPAAYWISVVMKDLRAAVKEISERRAEMAEFEFCEYFDRECHLMLSYYLADYVVQHHLQHDSDAQPLLSSCKTEKEVIYSRGVCVLQSRLLYPLAYLAFFLETYAAARDASTEDWKPHHLHRSLEEQQSILQRPPVRHMMNPDFPPSSTGSWVNILLTTSTLERILDFFIAAADDQSAGAQHARNAQSHAHMHTHHAHTKGVSSTWTKRREFLLQMRKDWDEYLASVGGDQTATDHEALVAPPGLRQVWFEAAEKEMYRRGVITHRSEDPVHILHGSCIRLHCEFCDDQY</sequence>
<keyword evidence="3" id="KW-1185">Reference proteome</keyword>
<comment type="caution">
    <text evidence="2">The sequence shown here is derived from an EMBL/GenBank/DDBJ whole genome shotgun (WGS) entry which is preliminary data.</text>
</comment>